<evidence type="ECO:0000313" key="3">
    <source>
        <dbReference type="Proteomes" id="UP001370490"/>
    </source>
</evidence>
<proteinExistence type="predicted"/>
<dbReference type="AlphaFoldDB" id="A0AAN8ZGE0"/>
<dbReference type="NCBIfam" id="TIGR01571">
    <property type="entry name" value="A_thal_Cys_rich"/>
    <property type="match status" value="1"/>
</dbReference>
<reference evidence="2 3" key="1">
    <citation type="submission" date="2023-12" db="EMBL/GenBank/DDBJ databases">
        <title>A high-quality genome assembly for Dillenia turbinata (Dilleniales).</title>
        <authorList>
            <person name="Chanderbali A."/>
        </authorList>
    </citation>
    <scope>NUCLEOTIDE SEQUENCE [LARGE SCALE GENOMIC DNA]</scope>
    <source>
        <strain evidence="2">LSX21</strain>
        <tissue evidence="2">Leaf</tissue>
    </source>
</reference>
<feature type="domain" description="MCAfunc" evidence="1">
    <location>
        <begin position="16"/>
        <end position="162"/>
    </location>
</feature>
<dbReference type="InterPro" id="IPR045766">
    <property type="entry name" value="MCAfunc"/>
</dbReference>
<name>A0AAN8ZGE0_9MAGN</name>
<protein>
    <submittedName>
        <fullName evidence="2">PLAC8 motif-containing protein</fullName>
    </submittedName>
</protein>
<dbReference type="Gene3D" id="1.20.930.20">
    <property type="entry name" value="Adaptor protein Cbl, N-terminal domain"/>
    <property type="match status" value="1"/>
</dbReference>
<dbReference type="InterPro" id="IPR036537">
    <property type="entry name" value="Adaptor_Cbl_N_dom_sf"/>
</dbReference>
<dbReference type="InterPro" id="IPR059179">
    <property type="entry name" value="MLKL-like_MCAfunc"/>
</dbReference>
<feature type="non-terminal residue" evidence="2">
    <location>
        <position position="376"/>
    </location>
</feature>
<keyword evidence="3" id="KW-1185">Reference proteome</keyword>
<dbReference type="PANTHER" id="PTHR46604">
    <property type="entry name" value="PROTEIN MID1-COMPLEMENTING ACTIVITY 1"/>
    <property type="match status" value="1"/>
</dbReference>
<dbReference type="PANTHER" id="PTHR46604:SF2">
    <property type="entry name" value="MCAFUNC DOMAIN-CONTAINING PROTEIN"/>
    <property type="match status" value="1"/>
</dbReference>
<dbReference type="CDD" id="cd21037">
    <property type="entry name" value="MLKL_NTD"/>
    <property type="match status" value="1"/>
</dbReference>
<organism evidence="2 3">
    <name type="scientific">Dillenia turbinata</name>
    <dbReference type="NCBI Taxonomy" id="194707"/>
    <lineage>
        <taxon>Eukaryota</taxon>
        <taxon>Viridiplantae</taxon>
        <taxon>Streptophyta</taxon>
        <taxon>Embryophyta</taxon>
        <taxon>Tracheophyta</taxon>
        <taxon>Spermatophyta</taxon>
        <taxon>Magnoliopsida</taxon>
        <taxon>eudicotyledons</taxon>
        <taxon>Gunneridae</taxon>
        <taxon>Pentapetalae</taxon>
        <taxon>Dilleniales</taxon>
        <taxon>Dilleniaceae</taxon>
        <taxon>Dillenia</taxon>
    </lineage>
</organism>
<comment type="caution">
    <text evidence="2">The sequence shown here is derived from an EMBL/GenBank/DDBJ whole genome shotgun (WGS) entry which is preliminary data.</text>
</comment>
<accession>A0AAN8ZGE0</accession>
<sequence>MASNIAQVTGLELTALISKITTAAKKTTTHQTNCQQLANHVTLIGNLLDKLKTTSDDLWTFPATREPLELLEDSLGRALDLVECCGEKSYLYMLAMGWTVVYQFRQVQIDIDRYLKLLPLISLVHEYRMQNIKESLEAIDGDHSQYTLDEEDVEAQGVVLKRDRTKKDAKVLEESLSRRYPELAFREALQEEKEKLQIELKRSRVSNDPQQCTVIEHLIDVTENVVNVPKEKLLIDAQTIIGNGNKATSKSSNPSNSLQPQDIEKSEWQADLFGCYKEPCLTREQALNDLRVYSLFCACCCYTCCVRRKLRELFNIEGGSCDDFLTHLMCCCCAMVQEWRELELQGFDGRHLTLPAVMLPGEKNGSTTVSIYEALT</sequence>
<evidence type="ECO:0000259" key="1">
    <source>
        <dbReference type="Pfam" id="PF19584"/>
    </source>
</evidence>
<dbReference type="Pfam" id="PF19584">
    <property type="entry name" value="MCAfunc"/>
    <property type="match status" value="1"/>
</dbReference>
<dbReference type="EMBL" id="JBAMMX010000009">
    <property type="protein sequence ID" value="KAK6932973.1"/>
    <property type="molecule type" value="Genomic_DNA"/>
</dbReference>
<gene>
    <name evidence="2" type="ORF">RJ641_035867</name>
</gene>
<dbReference type="Proteomes" id="UP001370490">
    <property type="component" value="Unassembled WGS sequence"/>
</dbReference>
<dbReference type="GO" id="GO:0007166">
    <property type="term" value="P:cell surface receptor signaling pathway"/>
    <property type="evidence" value="ECO:0007669"/>
    <property type="project" value="InterPro"/>
</dbReference>
<evidence type="ECO:0000313" key="2">
    <source>
        <dbReference type="EMBL" id="KAK6932973.1"/>
    </source>
</evidence>
<dbReference type="Pfam" id="PF04749">
    <property type="entry name" value="PLAC8"/>
    <property type="match status" value="1"/>
</dbReference>
<dbReference type="InterPro" id="IPR006461">
    <property type="entry name" value="PLAC_motif_containing"/>
</dbReference>